<evidence type="ECO:0000313" key="2">
    <source>
        <dbReference type="Proteomes" id="UP000478052"/>
    </source>
</evidence>
<evidence type="ECO:0000313" key="1">
    <source>
        <dbReference type="EMBL" id="KAF0773293.1"/>
    </source>
</evidence>
<gene>
    <name evidence="1" type="ORF">FWK35_00005945</name>
</gene>
<dbReference type="AlphaFoldDB" id="A0A6G0ZPS9"/>
<sequence>MVVTRKLITQSTRNFHQMFILVLFIYS</sequence>
<dbReference type="EMBL" id="VUJU01000075">
    <property type="protein sequence ID" value="KAF0773293.1"/>
    <property type="molecule type" value="Genomic_DNA"/>
</dbReference>
<organism evidence="1 2">
    <name type="scientific">Aphis craccivora</name>
    <name type="common">Cowpea aphid</name>
    <dbReference type="NCBI Taxonomy" id="307492"/>
    <lineage>
        <taxon>Eukaryota</taxon>
        <taxon>Metazoa</taxon>
        <taxon>Ecdysozoa</taxon>
        <taxon>Arthropoda</taxon>
        <taxon>Hexapoda</taxon>
        <taxon>Insecta</taxon>
        <taxon>Pterygota</taxon>
        <taxon>Neoptera</taxon>
        <taxon>Paraneoptera</taxon>
        <taxon>Hemiptera</taxon>
        <taxon>Sternorrhyncha</taxon>
        <taxon>Aphidomorpha</taxon>
        <taxon>Aphidoidea</taxon>
        <taxon>Aphididae</taxon>
        <taxon>Aphidini</taxon>
        <taxon>Aphis</taxon>
        <taxon>Aphis</taxon>
    </lineage>
</organism>
<comment type="caution">
    <text evidence="1">The sequence shown here is derived from an EMBL/GenBank/DDBJ whole genome shotgun (WGS) entry which is preliminary data.</text>
</comment>
<accession>A0A6G0ZPS9</accession>
<dbReference type="Proteomes" id="UP000478052">
    <property type="component" value="Unassembled WGS sequence"/>
</dbReference>
<keyword evidence="2" id="KW-1185">Reference proteome</keyword>
<name>A0A6G0ZPS9_APHCR</name>
<proteinExistence type="predicted"/>
<reference evidence="1 2" key="1">
    <citation type="submission" date="2019-08" db="EMBL/GenBank/DDBJ databases">
        <title>Whole genome of Aphis craccivora.</title>
        <authorList>
            <person name="Voronova N.V."/>
            <person name="Shulinski R.S."/>
            <person name="Bandarenka Y.V."/>
            <person name="Zhorov D.G."/>
            <person name="Warner D."/>
        </authorList>
    </citation>
    <scope>NUCLEOTIDE SEQUENCE [LARGE SCALE GENOMIC DNA]</scope>
    <source>
        <strain evidence="1">180601</strain>
        <tissue evidence="1">Whole Body</tissue>
    </source>
</reference>
<protein>
    <submittedName>
        <fullName evidence="1">Uncharacterized protein</fullName>
    </submittedName>
</protein>